<evidence type="ECO:0000256" key="1">
    <source>
        <dbReference type="SAM" id="MobiDB-lite"/>
    </source>
</evidence>
<feature type="compositionally biased region" description="Polar residues" evidence="1">
    <location>
        <begin position="459"/>
        <end position="486"/>
    </location>
</feature>
<sequence>MRSFFAAVFCLFPAFTLATTQATPQEPQVLEYRTYLSFTLNGQHLRLVSPDSGQPSSLFGIVSALDTNSSSSVVHQLEYIIEVYSSYQAKASEVSRGISFRALSVDGVRLSQLLNFYVADRLFELPRLGSLHIDTENSGRFTFNYTESDKSFVLGKPVTASSSEMSWPSEKLGFHLYDEIDTLRLLEVEAQALKEQITGKKQAIAQHLRAHRDHASLRVLLEECDGLVCAARVLAQRLCDKITDNTTGYAGAGRFRLQKALTPQQSARNCTKSHAQGLNMPLMVTKNGSTTEYHLIDLVDSPNPLLRVLGMIATVLGLAAFVAFIRQRCMSMRTRVERAADREERRNARAYRKAARRAKMRRRWDNFVSAVNCFHSAPEPRLQDYEEKRALILQDAFLEQMDDLDQAEKGEIMEAEIRELRHAHEIVASLVRVDEHRYDLVTPINDPPPPLVPLPYTPATRSRASTGTLPSYTSESLPDYSSQPETLVDSINSDSLVDGFTGYSPTSTDSEGRYTAPSTTSSVRTRYTPTSSVLDMSLRPSEETLRTRQSKDTREG</sequence>
<feature type="compositionally biased region" description="Basic and acidic residues" evidence="1">
    <location>
        <begin position="540"/>
        <end position="556"/>
    </location>
</feature>
<accession>A0AAN7ZU97</accession>
<feature type="region of interest" description="Disordered" evidence="1">
    <location>
        <begin position="457"/>
        <end position="486"/>
    </location>
</feature>
<reference evidence="4" key="1">
    <citation type="submission" date="2023-08" db="EMBL/GenBank/DDBJ databases">
        <title>Black Yeasts Isolated from many extreme environments.</title>
        <authorList>
            <person name="Coleine C."/>
            <person name="Stajich J.E."/>
            <person name="Selbmann L."/>
        </authorList>
    </citation>
    <scope>NUCLEOTIDE SEQUENCE</scope>
    <source>
        <strain evidence="4">CCFEE 5810</strain>
    </source>
</reference>
<feature type="transmembrane region" description="Helical" evidence="2">
    <location>
        <begin position="305"/>
        <end position="325"/>
    </location>
</feature>
<evidence type="ECO:0000313" key="4">
    <source>
        <dbReference type="EMBL" id="KAK5700906.1"/>
    </source>
</evidence>
<feature type="signal peptide" evidence="3">
    <location>
        <begin position="1"/>
        <end position="18"/>
    </location>
</feature>
<keyword evidence="2" id="KW-1133">Transmembrane helix</keyword>
<evidence type="ECO:0000256" key="2">
    <source>
        <dbReference type="SAM" id="Phobius"/>
    </source>
</evidence>
<keyword evidence="3" id="KW-0732">Signal</keyword>
<organism evidence="4 5">
    <name type="scientific">Elasticomyces elasticus</name>
    <dbReference type="NCBI Taxonomy" id="574655"/>
    <lineage>
        <taxon>Eukaryota</taxon>
        <taxon>Fungi</taxon>
        <taxon>Dikarya</taxon>
        <taxon>Ascomycota</taxon>
        <taxon>Pezizomycotina</taxon>
        <taxon>Dothideomycetes</taxon>
        <taxon>Dothideomycetidae</taxon>
        <taxon>Mycosphaerellales</taxon>
        <taxon>Teratosphaeriaceae</taxon>
        <taxon>Elasticomyces</taxon>
    </lineage>
</organism>
<comment type="caution">
    <text evidence="4">The sequence shown here is derived from an EMBL/GenBank/DDBJ whole genome shotgun (WGS) entry which is preliminary data.</text>
</comment>
<proteinExistence type="predicted"/>
<feature type="region of interest" description="Disordered" evidence="1">
    <location>
        <begin position="499"/>
        <end position="556"/>
    </location>
</feature>
<dbReference type="Proteomes" id="UP001310594">
    <property type="component" value="Unassembled WGS sequence"/>
</dbReference>
<keyword evidence="2" id="KW-0812">Transmembrane</keyword>
<feature type="chain" id="PRO_5042861939" evidence="3">
    <location>
        <begin position="19"/>
        <end position="556"/>
    </location>
</feature>
<evidence type="ECO:0000256" key="3">
    <source>
        <dbReference type="SAM" id="SignalP"/>
    </source>
</evidence>
<evidence type="ECO:0000313" key="5">
    <source>
        <dbReference type="Proteomes" id="UP001310594"/>
    </source>
</evidence>
<gene>
    <name evidence="4" type="ORF">LTR97_005424</name>
</gene>
<keyword evidence="2" id="KW-0472">Membrane</keyword>
<protein>
    <submittedName>
        <fullName evidence="4">Uncharacterized protein</fullName>
    </submittedName>
</protein>
<dbReference type="EMBL" id="JAVRQU010000007">
    <property type="protein sequence ID" value="KAK5700906.1"/>
    <property type="molecule type" value="Genomic_DNA"/>
</dbReference>
<name>A0AAN7ZU97_9PEZI</name>
<dbReference type="AlphaFoldDB" id="A0AAN7ZU97"/>
<feature type="compositionally biased region" description="Polar residues" evidence="1">
    <location>
        <begin position="516"/>
        <end position="534"/>
    </location>
</feature>